<keyword evidence="6" id="KW-0482">Metalloprotease</keyword>
<comment type="similarity">
    <text evidence="2 7">Belongs to the peptidase M14 family.</text>
</comment>
<evidence type="ECO:0000256" key="5">
    <source>
        <dbReference type="ARBA" id="ARBA00022833"/>
    </source>
</evidence>
<evidence type="ECO:0000256" key="8">
    <source>
        <dbReference type="SAM" id="MobiDB-lite"/>
    </source>
</evidence>
<name>A0AA46TLE4_9ACTN</name>
<proteinExistence type="inferred from homology"/>
<evidence type="ECO:0000256" key="2">
    <source>
        <dbReference type="ARBA" id="ARBA00005988"/>
    </source>
</evidence>
<evidence type="ECO:0000313" key="12">
    <source>
        <dbReference type="Proteomes" id="UP001164390"/>
    </source>
</evidence>
<evidence type="ECO:0000256" key="6">
    <source>
        <dbReference type="ARBA" id="ARBA00023049"/>
    </source>
</evidence>
<keyword evidence="5" id="KW-0862">Zinc</keyword>
<dbReference type="PROSITE" id="PS52035">
    <property type="entry name" value="PEPTIDASE_M14"/>
    <property type="match status" value="1"/>
</dbReference>
<evidence type="ECO:0000256" key="1">
    <source>
        <dbReference type="ARBA" id="ARBA00001947"/>
    </source>
</evidence>
<feature type="domain" description="Peptidase M14" evidence="10">
    <location>
        <begin position="59"/>
        <end position="329"/>
    </location>
</feature>
<keyword evidence="9" id="KW-0732">Signal</keyword>
<keyword evidence="3" id="KW-0645">Protease</keyword>
<accession>A0AA46TLE4</accession>
<dbReference type="Proteomes" id="UP001164390">
    <property type="component" value="Chromosome"/>
</dbReference>
<feature type="region of interest" description="Disordered" evidence="8">
    <location>
        <begin position="37"/>
        <end position="59"/>
    </location>
</feature>
<dbReference type="Pfam" id="PF00246">
    <property type="entry name" value="Peptidase_M14"/>
    <property type="match status" value="1"/>
</dbReference>
<sequence length="457" mass="50151">MRSTRGRANGTRSRWLLAGLATIGLVGATLSSATAAAPDDAGAKQHQKKSTTLPSGRTDFRTLGDFERDMSDLARRFPNTVKKFALPYETSQGRTVHGLEITKNVNAKDGKPVFVDVGAHHGNEWPSAELTMEYAYHLAENADRGPVKRELKRTRVVIVPIINTDGYVADQRRTATNVDMNRNYGFGWMPGQNGANGSAPWSEPETKNVRWLLSTRQATVFNTQHTCIQLVLYPPLQKAAGPIQDLGRVHSMAASMAGKLGPTYEAKASADDYETTGEAIDWSYYATRGLSTTTETCPSDDFEGRDFEAEVVDTYERNQNSLMVALDTAGDRKEHSAITGKAPAGAKLTLTKSFDMYTGSFEHADGSVHPDGFEQKLSSEAKVGKNGKFKIAVNPSYRPVPPYQEDGLHGNQKGFLTEPWVLTCESRTGRSTTRVNVDLGEKVRRVLSRCGDLRPRS</sequence>
<dbReference type="AlphaFoldDB" id="A0AA46TLE4"/>
<dbReference type="EMBL" id="CP094970">
    <property type="protein sequence ID" value="UYM07235.1"/>
    <property type="molecule type" value="Genomic_DNA"/>
</dbReference>
<dbReference type="GO" id="GO:0006508">
    <property type="term" value="P:proteolysis"/>
    <property type="evidence" value="ECO:0007669"/>
    <property type="project" value="UniProtKB-KW"/>
</dbReference>
<dbReference type="PANTHER" id="PTHR11705">
    <property type="entry name" value="PROTEASE FAMILY M14 CARBOXYPEPTIDASE A,B"/>
    <property type="match status" value="1"/>
</dbReference>
<evidence type="ECO:0000256" key="4">
    <source>
        <dbReference type="ARBA" id="ARBA00022801"/>
    </source>
</evidence>
<evidence type="ECO:0000256" key="7">
    <source>
        <dbReference type="PROSITE-ProRule" id="PRU01379"/>
    </source>
</evidence>
<dbReference type="GO" id="GO:0008270">
    <property type="term" value="F:zinc ion binding"/>
    <property type="evidence" value="ECO:0007669"/>
    <property type="project" value="InterPro"/>
</dbReference>
<feature type="active site" description="Proton donor/acceptor" evidence="7">
    <location>
        <position position="295"/>
    </location>
</feature>
<keyword evidence="4" id="KW-0378">Hydrolase</keyword>
<gene>
    <name evidence="11" type="ORF">L0C25_09220</name>
</gene>
<reference evidence="11" key="1">
    <citation type="submission" date="2022-01" db="EMBL/GenBank/DDBJ databases">
        <title>Nocardioidaceae gen. sp. A5X3R13.</title>
        <authorList>
            <person name="Lopez Marin M.A."/>
            <person name="Uhlik O."/>
        </authorList>
    </citation>
    <scope>NUCLEOTIDE SEQUENCE</scope>
    <source>
        <strain evidence="11">A5X3R13</strain>
    </source>
</reference>
<comment type="cofactor">
    <cofactor evidence="1">
        <name>Zn(2+)</name>
        <dbReference type="ChEBI" id="CHEBI:29105"/>
    </cofactor>
</comment>
<feature type="chain" id="PRO_5041202063" description="Peptidase M14 domain-containing protein" evidence="9">
    <location>
        <begin position="36"/>
        <end position="457"/>
    </location>
</feature>
<evidence type="ECO:0000313" key="11">
    <source>
        <dbReference type="EMBL" id="UYM07235.1"/>
    </source>
</evidence>
<evidence type="ECO:0000256" key="3">
    <source>
        <dbReference type="ARBA" id="ARBA00022670"/>
    </source>
</evidence>
<organism evidence="11 12">
    <name type="scientific">Solicola gregarius</name>
    <dbReference type="NCBI Taxonomy" id="2908642"/>
    <lineage>
        <taxon>Bacteria</taxon>
        <taxon>Bacillati</taxon>
        <taxon>Actinomycetota</taxon>
        <taxon>Actinomycetes</taxon>
        <taxon>Propionibacteriales</taxon>
        <taxon>Nocardioidaceae</taxon>
        <taxon>Solicola</taxon>
    </lineage>
</organism>
<feature type="signal peptide" evidence="9">
    <location>
        <begin position="1"/>
        <end position="35"/>
    </location>
</feature>
<dbReference type="RefSeq" id="WP_271636192.1">
    <property type="nucleotide sequence ID" value="NZ_CP094970.1"/>
</dbReference>
<dbReference type="Gene3D" id="3.40.630.10">
    <property type="entry name" value="Zn peptidases"/>
    <property type="match status" value="1"/>
</dbReference>
<evidence type="ECO:0000259" key="10">
    <source>
        <dbReference type="PROSITE" id="PS52035"/>
    </source>
</evidence>
<keyword evidence="12" id="KW-1185">Reference proteome</keyword>
<dbReference type="GO" id="GO:0005615">
    <property type="term" value="C:extracellular space"/>
    <property type="evidence" value="ECO:0007669"/>
    <property type="project" value="TreeGrafter"/>
</dbReference>
<dbReference type="SMART" id="SM00631">
    <property type="entry name" value="Zn_pept"/>
    <property type="match status" value="1"/>
</dbReference>
<protein>
    <recommendedName>
        <fullName evidence="10">Peptidase M14 domain-containing protein</fullName>
    </recommendedName>
</protein>
<dbReference type="InterPro" id="IPR000834">
    <property type="entry name" value="Peptidase_M14"/>
</dbReference>
<evidence type="ECO:0000256" key="9">
    <source>
        <dbReference type="SAM" id="SignalP"/>
    </source>
</evidence>
<dbReference type="KEGG" id="sgrg:L0C25_09220"/>
<dbReference type="GO" id="GO:0004181">
    <property type="term" value="F:metallocarboxypeptidase activity"/>
    <property type="evidence" value="ECO:0007669"/>
    <property type="project" value="InterPro"/>
</dbReference>
<dbReference type="PANTHER" id="PTHR11705:SF143">
    <property type="entry name" value="SLL0236 PROTEIN"/>
    <property type="match status" value="1"/>
</dbReference>
<dbReference type="SUPFAM" id="SSF53187">
    <property type="entry name" value="Zn-dependent exopeptidases"/>
    <property type="match status" value="1"/>
</dbReference>